<reference evidence="1" key="1">
    <citation type="submission" date="2020-03" db="EMBL/GenBank/DDBJ databases">
        <authorList>
            <person name="Weist P."/>
        </authorList>
    </citation>
    <scope>NUCLEOTIDE SEQUENCE</scope>
</reference>
<gene>
    <name evidence="1" type="ORF">PLEPLA_LOCUS32586</name>
</gene>
<dbReference type="Proteomes" id="UP001153269">
    <property type="component" value="Unassembled WGS sequence"/>
</dbReference>
<accession>A0A9N7YYS1</accession>
<dbReference type="AlphaFoldDB" id="A0A9N7YYS1"/>
<proteinExistence type="predicted"/>
<organism evidence="1 2">
    <name type="scientific">Pleuronectes platessa</name>
    <name type="common">European plaice</name>
    <dbReference type="NCBI Taxonomy" id="8262"/>
    <lineage>
        <taxon>Eukaryota</taxon>
        <taxon>Metazoa</taxon>
        <taxon>Chordata</taxon>
        <taxon>Craniata</taxon>
        <taxon>Vertebrata</taxon>
        <taxon>Euteleostomi</taxon>
        <taxon>Actinopterygii</taxon>
        <taxon>Neopterygii</taxon>
        <taxon>Teleostei</taxon>
        <taxon>Neoteleostei</taxon>
        <taxon>Acanthomorphata</taxon>
        <taxon>Carangaria</taxon>
        <taxon>Pleuronectiformes</taxon>
        <taxon>Pleuronectoidei</taxon>
        <taxon>Pleuronectidae</taxon>
        <taxon>Pleuronectes</taxon>
    </lineage>
</organism>
<keyword evidence="2" id="KW-1185">Reference proteome</keyword>
<evidence type="ECO:0000313" key="1">
    <source>
        <dbReference type="EMBL" id="CAB1444868.1"/>
    </source>
</evidence>
<comment type="caution">
    <text evidence="1">The sequence shown here is derived from an EMBL/GenBank/DDBJ whole genome shotgun (WGS) entry which is preliminary data.</text>
</comment>
<protein>
    <submittedName>
        <fullName evidence="1">Uncharacterized protein</fullName>
    </submittedName>
</protein>
<evidence type="ECO:0000313" key="2">
    <source>
        <dbReference type="Proteomes" id="UP001153269"/>
    </source>
</evidence>
<sequence>MTHNSWSHPGPDPILNTLPAISGYVADTRTLPLFCLICSLVHTSSLSLHRCHVLSICSAPSFLTSIRSLPAGASSAEQSVIGDVMHLSVYLVWQSPQVSRVWVSTGAS</sequence>
<dbReference type="EMBL" id="CADEAL010003480">
    <property type="protein sequence ID" value="CAB1444868.1"/>
    <property type="molecule type" value="Genomic_DNA"/>
</dbReference>
<name>A0A9N7YYS1_PLEPL</name>